<dbReference type="Gene3D" id="3.90.550.20">
    <property type="match status" value="1"/>
</dbReference>
<gene>
    <name evidence="1" type="ORF">NQH49_16235</name>
</gene>
<name>A0ABT1VND3_9GAMM</name>
<evidence type="ECO:0008006" key="3">
    <source>
        <dbReference type="Google" id="ProtNLM"/>
    </source>
</evidence>
<sequence>MIIYTYWVDLPGKTKPAYLNLCMKSWKNNIPNLEIKIINHKNIYDFIPKKILPPVFFQFSLAMQSDMVSAWVLTMLGGVFIDADTIITKNISDMNFLKGDKLYTFGYPASRGIHLAVLSANKRNKLTAAWFMGIIARLNNIRGEISWNYVGNGILDPLIKSGEYDDYLHILDAVEEGNILEARQPEKEPWERYLSYYFMPKSQKDFSSELAKCKCGIISLHNSWTPEVFKDFSEEKITSMKNDYLLPYILMEANS</sequence>
<reference evidence="1 2" key="1">
    <citation type="submission" date="2022-07" db="EMBL/GenBank/DDBJ databases">
        <title>Pantoea trifolii sp. nov. isolated from root nodules of Trifolium rubens.</title>
        <authorList>
            <person name="Kalita M."/>
            <person name="Wdowiak-Wrobel S."/>
            <person name="Marek-Kozaczuk M."/>
            <person name="Palusinska-Szysz M."/>
            <person name="Sokolowski W."/>
            <person name="Coutinho T."/>
            <person name="Hlahane L."/>
        </authorList>
    </citation>
    <scope>NUCLEOTIDE SEQUENCE [LARGE SCALE GENOMIC DNA]</scope>
    <source>
        <strain evidence="1 2">MMK2</strain>
    </source>
</reference>
<dbReference type="InterPro" id="IPR008441">
    <property type="entry name" value="AfumC-like_glycosyl_Trfase"/>
</dbReference>
<protein>
    <recommendedName>
        <fullName evidence="3">Glycosyl transferase</fullName>
    </recommendedName>
</protein>
<proteinExistence type="predicted"/>
<keyword evidence="2" id="KW-1185">Reference proteome</keyword>
<dbReference type="EMBL" id="JANIET010000001">
    <property type="protein sequence ID" value="MCQ8229013.1"/>
    <property type="molecule type" value="Genomic_DNA"/>
</dbReference>
<comment type="caution">
    <text evidence="1">The sequence shown here is derived from an EMBL/GenBank/DDBJ whole genome shotgun (WGS) entry which is preliminary data.</text>
</comment>
<evidence type="ECO:0000313" key="1">
    <source>
        <dbReference type="EMBL" id="MCQ8229013.1"/>
    </source>
</evidence>
<dbReference type="Pfam" id="PF05704">
    <property type="entry name" value="Caps_synth"/>
    <property type="match status" value="1"/>
</dbReference>
<dbReference type="SUPFAM" id="SSF53448">
    <property type="entry name" value="Nucleotide-diphospho-sugar transferases"/>
    <property type="match status" value="1"/>
</dbReference>
<dbReference type="RefSeq" id="WP_256697425.1">
    <property type="nucleotide sequence ID" value="NZ_JANIES010000001.1"/>
</dbReference>
<dbReference type="Proteomes" id="UP001300015">
    <property type="component" value="Unassembled WGS sequence"/>
</dbReference>
<organism evidence="1 2">
    <name type="scientific">Pantoea trifolii</name>
    <dbReference type="NCBI Taxonomy" id="2968030"/>
    <lineage>
        <taxon>Bacteria</taxon>
        <taxon>Pseudomonadati</taxon>
        <taxon>Pseudomonadota</taxon>
        <taxon>Gammaproteobacteria</taxon>
        <taxon>Enterobacterales</taxon>
        <taxon>Erwiniaceae</taxon>
        <taxon>Pantoea</taxon>
    </lineage>
</organism>
<accession>A0ABT1VND3</accession>
<evidence type="ECO:0000313" key="2">
    <source>
        <dbReference type="Proteomes" id="UP001300015"/>
    </source>
</evidence>
<dbReference type="InterPro" id="IPR029044">
    <property type="entry name" value="Nucleotide-diphossugar_trans"/>
</dbReference>